<evidence type="ECO:0008006" key="2">
    <source>
        <dbReference type="Google" id="ProtNLM"/>
    </source>
</evidence>
<comment type="caution">
    <text evidence="1">The sequence shown here is derived from an EMBL/GenBank/DDBJ whole genome shotgun (WGS) entry which is preliminary data.</text>
</comment>
<feature type="non-terminal residue" evidence="1">
    <location>
        <position position="1"/>
    </location>
</feature>
<evidence type="ECO:0000313" key="1">
    <source>
        <dbReference type="EMBL" id="EBU8137069.1"/>
    </source>
</evidence>
<reference evidence="1" key="1">
    <citation type="submission" date="2018-05" db="EMBL/GenBank/DDBJ databases">
        <authorList>
            <person name="Ashton P.M."/>
            <person name="Dallman T."/>
            <person name="Nair S."/>
            <person name="De Pinna E."/>
            <person name="Peters T."/>
            <person name="Grant K."/>
        </authorList>
    </citation>
    <scope>NUCLEOTIDE SEQUENCE [LARGE SCALE GENOMIC DNA]</scope>
    <source>
        <strain evidence="1">127535</strain>
    </source>
</reference>
<protein>
    <recommendedName>
        <fullName evidence="2">Antitermination protein</fullName>
    </recommendedName>
</protein>
<proteinExistence type="predicted"/>
<name>A0A5V6NLH1_SALET</name>
<dbReference type="InterPro" id="IPR010455">
    <property type="entry name" value="Phage_82_GpQ"/>
</dbReference>
<organism evidence="1">
    <name type="scientific">Salmonella enterica subsp. enterica serovar Poona</name>
    <dbReference type="NCBI Taxonomy" id="436295"/>
    <lineage>
        <taxon>Bacteria</taxon>
        <taxon>Pseudomonadati</taxon>
        <taxon>Pseudomonadota</taxon>
        <taxon>Gammaproteobacteria</taxon>
        <taxon>Enterobacterales</taxon>
        <taxon>Enterobacteriaceae</taxon>
        <taxon>Salmonella</taxon>
    </lineage>
</organism>
<dbReference type="Proteomes" id="UP000839895">
    <property type="component" value="Unassembled WGS sequence"/>
</dbReference>
<sequence>NRLGDYEKAWILYCYGEKHTYMNHMLVCEYIWLQMMDRLKGRRVTDAVMENLITLVRLVVWNAGQVMREREGAKIYAVTYAAQIVGVDKRGWWKSYKKHWQFMQDKCTELDHAALENLMKNSKK</sequence>
<dbReference type="AlphaFoldDB" id="A0A5V6NLH1"/>
<dbReference type="Pfam" id="PF06323">
    <property type="entry name" value="Phage_antiter_Q"/>
    <property type="match status" value="1"/>
</dbReference>
<accession>A0A5V6NLH1</accession>
<dbReference type="EMBL" id="AAHDIV010000094">
    <property type="protein sequence ID" value="EBU8137069.1"/>
    <property type="molecule type" value="Genomic_DNA"/>
</dbReference>
<gene>
    <name evidence="1" type="ORF">DLM27_26205</name>
</gene>